<dbReference type="SUPFAM" id="SSF53927">
    <property type="entry name" value="Cytidine deaminase-like"/>
    <property type="match status" value="1"/>
</dbReference>
<gene>
    <name evidence="4" type="primary">tadA</name>
    <name evidence="4" type="ORF">BABL1_gene_994</name>
</gene>
<name>V6DFF1_9BACT</name>
<dbReference type="eggNOG" id="COG0590">
    <property type="taxonomic scope" value="Bacteria"/>
</dbReference>
<dbReference type="HOGENOM" id="CLU_025810_3_2_7"/>
<dbReference type="Gene3D" id="3.40.140.10">
    <property type="entry name" value="Cytidine Deaminase, domain 2"/>
    <property type="match status" value="1"/>
</dbReference>
<dbReference type="AlphaFoldDB" id="V6DFF1"/>
<evidence type="ECO:0000313" key="5">
    <source>
        <dbReference type="Proteomes" id="UP000018769"/>
    </source>
</evidence>
<dbReference type="PANTHER" id="PTHR11079">
    <property type="entry name" value="CYTOSINE DEAMINASE FAMILY MEMBER"/>
    <property type="match status" value="1"/>
</dbReference>
<dbReference type="PANTHER" id="PTHR11079:SF179">
    <property type="entry name" value="TRNA(ADENINE(34)) DEAMINASE, CHLOROPLASTIC"/>
    <property type="match status" value="1"/>
</dbReference>
<dbReference type="PROSITE" id="PS00903">
    <property type="entry name" value="CYT_DCMP_DEAMINASES_1"/>
    <property type="match status" value="1"/>
</dbReference>
<dbReference type="GO" id="GO:0052717">
    <property type="term" value="F:tRNA-specific adenosine-34 deaminase activity"/>
    <property type="evidence" value="ECO:0007669"/>
    <property type="project" value="UniProtKB-EC"/>
</dbReference>
<evidence type="ECO:0000256" key="2">
    <source>
        <dbReference type="ARBA" id="ARBA00022833"/>
    </source>
</evidence>
<feature type="domain" description="CMP/dCMP-type deaminase" evidence="3">
    <location>
        <begin position="7"/>
        <end position="118"/>
    </location>
</feature>
<dbReference type="OrthoDB" id="9802676at2"/>
<dbReference type="InterPro" id="IPR002125">
    <property type="entry name" value="CMP_dCMP_dom"/>
</dbReference>
<sequence length="159" mass="18147">MNNYTKKEDQFFMALALKQAKLAFNKSELPVGAIIISKDKKILSRGYNKVESKLSQSKHAEIIAIERACKKIKNWRLNGCTIYITLEPCLMCSGLIALSRIERIVYGVKSPLFGYNIDNQSCPNLYKKHIKGITQGILSDKIETLLNQFFKNKRKSKSE</sequence>
<accession>V6DFF1</accession>
<evidence type="ECO:0000259" key="3">
    <source>
        <dbReference type="PROSITE" id="PS51747"/>
    </source>
</evidence>
<dbReference type="Proteomes" id="UP000018769">
    <property type="component" value="Chromosome I"/>
</dbReference>
<dbReference type="PATRIC" id="fig|673862.3.peg.188"/>
<keyword evidence="5" id="KW-1185">Reference proteome</keyword>
<evidence type="ECO:0000256" key="1">
    <source>
        <dbReference type="ARBA" id="ARBA00022723"/>
    </source>
</evidence>
<dbReference type="STRING" id="673862.BABL1_gene_994"/>
<dbReference type="InterPro" id="IPR016192">
    <property type="entry name" value="APOBEC/CMP_deaminase_Zn-bd"/>
</dbReference>
<dbReference type="InterPro" id="IPR016193">
    <property type="entry name" value="Cytidine_deaminase-like"/>
</dbReference>
<dbReference type="KEGG" id="dpb:BABL1_gene_994"/>
<dbReference type="RefSeq" id="WP_023791237.1">
    <property type="nucleotide sequence ID" value="NC_023003.1"/>
</dbReference>
<dbReference type="Pfam" id="PF00383">
    <property type="entry name" value="dCMP_cyt_deam_1"/>
    <property type="match status" value="1"/>
</dbReference>
<reference evidence="4 5" key="1">
    <citation type="journal article" date="2015" name="Biol. Direct">
        <title>Babela massiliensis, a representative of a widespread bacterial phylum with unusual adaptations to parasitism in amoebae.</title>
        <authorList>
            <person name="Pagnier I."/>
            <person name="Yutin N."/>
            <person name="Croce O."/>
            <person name="Makarova K.S."/>
            <person name="Wolf Y.I."/>
            <person name="Benamar S."/>
            <person name="Raoult D."/>
            <person name="Koonin E.V."/>
            <person name="La Scola B."/>
        </authorList>
    </citation>
    <scope>NUCLEOTIDE SEQUENCE [LARGE SCALE GENOMIC DNA]</scope>
    <source>
        <strain evidence="5">BABL1</strain>
    </source>
</reference>
<dbReference type="GO" id="GO:0002100">
    <property type="term" value="P:tRNA wobble adenosine to inosine editing"/>
    <property type="evidence" value="ECO:0007669"/>
    <property type="project" value="InterPro"/>
</dbReference>
<keyword evidence="1" id="KW-0479">Metal-binding</keyword>
<dbReference type="GO" id="GO:0008270">
    <property type="term" value="F:zinc ion binding"/>
    <property type="evidence" value="ECO:0007669"/>
    <property type="project" value="InterPro"/>
</dbReference>
<organism evidence="4 5">
    <name type="scientific">Candidatus Babela massiliensis</name>
    <dbReference type="NCBI Taxonomy" id="673862"/>
    <lineage>
        <taxon>Bacteria</taxon>
        <taxon>Candidatus Babelota</taxon>
        <taxon>Candidatus Babeliae</taxon>
        <taxon>Candidatus Babeliales</taxon>
        <taxon>Candidatus Babeliaceae</taxon>
        <taxon>Candidatus Babela</taxon>
    </lineage>
</organism>
<proteinExistence type="predicted"/>
<keyword evidence="2" id="KW-0862">Zinc</keyword>
<dbReference type="CDD" id="cd01285">
    <property type="entry name" value="nucleoside_deaminase"/>
    <property type="match status" value="1"/>
</dbReference>
<protein>
    <submittedName>
        <fullName evidence="4">Cytosine/adenosine deaminase</fullName>
    </submittedName>
</protein>
<dbReference type="EMBL" id="HG793133">
    <property type="protein sequence ID" value="CDK30300.1"/>
    <property type="molecule type" value="Genomic_DNA"/>
</dbReference>
<dbReference type="PROSITE" id="PS51747">
    <property type="entry name" value="CYT_DCMP_DEAMINASES_2"/>
    <property type="match status" value="1"/>
</dbReference>
<evidence type="ECO:0000313" key="4">
    <source>
        <dbReference type="EMBL" id="CDK30300.1"/>
    </source>
</evidence>